<sequence length="476" mass="52241">MLDGCTFDDFGILEGRGVAESRKQILARLQTKFSTNINLNIPLVSANMDTITRARMAIAHAKKGGIGIIDRFLTIEDQCEKVAEVKRHENFVITEPYSILPSGTVAEARDIMRKNKVGGLVVIKENGKLVGILTDRDIRFCRDDISVKNRMTNKGRLITAGFNINLEQAKQLLDKHRLEKLPLVDENFKLKGLITSQDLENLERYPLANKDKKGQLVVGAAIGVTGDYLERAQELLKAGVDVLVIDIAHGYSEQGERALKSCRKRFPDAELVVGNVASGESVSRLQSLGANGVKVGIGPGSACMTRYYTNIAPPQGGAVYNCARVAKVPIGGDGGIRRDGHIFLCLLLGADWVMIGGRYAGTDETPGRVIDKSSGKKVKTFRGMASREAMVEKFRAELSENPYEDSARISPEGKEDEVEYKGSVVPIIDDMMGHLTSSISYMGATSLKEAKEMFMANPKKYLKKLSLAAQKESWDR</sequence>
<dbReference type="FunFam" id="3.20.20.70:FF:000424">
    <property type="entry name" value="Inosine-5'-monophosphate dehydrogenase 2"/>
    <property type="match status" value="1"/>
</dbReference>
<evidence type="ECO:0000256" key="2">
    <source>
        <dbReference type="ARBA" id="ARBA00005502"/>
    </source>
</evidence>
<dbReference type="AlphaFoldDB" id="A0A1F8F690"/>
<dbReference type="InterPro" id="IPR046342">
    <property type="entry name" value="CBS_dom_sf"/>
</dbReference>
<comment type="catalytic activity">
    <reaction evidence="10">
        <text>IMP + NAD(+) + H2O = XMP + NADH + H(+)</text>
        <dbReference type="Rhea" id="RHEA:11708"/>
        <dbReference type="ChEBI" id="CHEBI:15377"/>
        <dbReference type="ChEBI" id="CHEBI:15378"/>
        <dbReference type="ChEBI" id="CHEBI:57464"/>
        <dbReference type="ChEBI" id="CHEBI:57540"/>
        <dbReference type="ChEBI" id="CHEBI:57945"/>
        <dbReference type="ChEBI" id="CHEBI:58053"/>
        <dbReference type="EC" id="1.1.1.205"/>
    </reaction>
</comment>
<comment type="cofactor">
    <cofactor evidence="1">
        <name>K(+)</name>
        <dbReference type="ChEBI" id="CHEBI:29103"/>
    </cofactor>
</comment>
<feature type="domain" description="CBS" evidence="14">
    <location>
        <begin position="151"/>
        <end position="209"/>
    </location>
</feature>
<dbReference type="PIRSF" id="PIRSF000130">
    <property type="entry name" value="IMPDH"/>
    <property type="match status" value="1"/>
</dbReference>
<dbReference type="SMART" id="SM00116">
    <property type="entry name" value="CBS"/>
    <property type="match status" value="2"/>
</dbReference>
<dbReference type="Gene3D" id="3.20.20.70">
    <property type="entry name" value="Aldolase class I"/>
    <property type="match status" value="1"/>
</dbReference>
<keyword evidence="3" id="KW-0479">Metal-binding</keyword>
<evidence type="ECO:0000259" key="14">
    <source>
        <dbReference type="PROSITE" id="PS51371"/>
    </source>
</evidence>
<keyword evidence="9 13" id="KW-0129">CBS domain</keyword>
<feature type="domain" description="CBS" evidence="14">
    <location>
        <begin position="92"/>
        <end position="149"/>
    </location>
</feature>
<gene>
    <name evidence="15" type="ORF">A3C61_03745</name>
</gene>
<evidence type="ECO:0000256" key="4">
    <source>
        <dbReference type="ARBA" id="ARBA00022749"/>
    </source>
</evidence>
<dbReference type="InterPro" id="IPR005990">
    <property type="entry name" value="IMP_DH"/>
</dbReference>
<dbReference type="Pfam" id="PF00478">
    <property type="entry name" value="IMPDH"/>
    <property type="match status" value="1"/>
</dbReference>
<dbReference type="EMBL" id="MGJO01000044">
    <property type="protein sequence ID" value="OGN08664.1"/>
    <property type="molecule type" value="Genomic_DNA"/>
</dbReference>
<dbReference type="GO" id="GO:0006177">
    <property type="term" value="P:GMP biosynthetic process"/>
    <property type="evidence" value="ECO:0007669"/>
    <property type="project" value="UniProtKB-KW"/>
</dbReference>
<dbReference type="CDD" id="cd04601">
    <property type="entry name" value="CBS_pair_IMPDH"/>
    <property type="match status" value="1"/>
</dbReference>
<dbReference type="GO" id="GO:0046872">
    <property type="term" value="F:metal ion binding"/>
    <property type="evidence" value="ECO:0007669"/>
    <property type="project" value="UniProtKB-KW"/>
</dbReference>
<keyword evidence="5" id="KW-0658">Purine biosynthesis</keyword>
<evidence type="ECO:0000256" key="3">
    <source>
        <dbReference type="ARBA" id="ARBA00022723"/>
    </source>
</evidence>
<dbReference type="PANTHER" id="PTHR11911:SF111">
    <property type="entry name" value="INOSINE-5'-MONOPHOSPHATE DEHYDROGENASE"/>
    <property type="match status" value="1"/>
</dbReference>
<dbReference type="SUPFAM" id="SSF51412">
    <property type="entry name" value="Inosine monophosphate dehydrogenase (IMPDH)"/>
    <property type="match status" value="1"/>
</dbReference>
<keyword evidence="7" id="KW-0560">Oxidoreductase</keyword>
<keyword evidence="6 12" id="KW-0630">Potassium</keyword>
<protein>
    <recommendedName>
        <fullName evidence="14">CBS domain-containing protein</fullName>
    </recommendedName>
</protein>
<comment type="caution">
    <text evidence="15">The sequence shown here is derived from an EMBL/GenBank/DDBJ whole genome shotgun (WGS) entry which is preliminary data.</text>
</comment>
<dbReference type="InterPro" id="IPR001093">
    <property type="entry name" value="IMP_DH_GMPRt"/>
</dbReference>
<dbReference type="InterPro" id="IPR013785">
    <property type="entry name" value="Aldolase_TIM"/>
</dbReference>
<name>A0A1F8F690_9BACT</name>
<comment type="similarity">
    <text evidence="2">Belongs to the IMPDH/GMPR family.</text>
</comment>
<dbReference type="Pfam" id="PF00571">
    <property type="entry name" value="CBS"/>
    <property type="match status" value="2"/>
</dbReference>
<evidence type="ECO:0000256" key="1">
    <source>
        <dbReference type="ARBA" id="ARBA00001958"/>
    </source>
</evidence>
<dbReference type="SMART" id="SM01240">
    <property type="entry name" value="IMPDH"/>
    <property type="match status" value="1"/>
</dbReference>
<dbReference type="InterPro" id="IPR000644">
    <property type="entry name" value="CBS_dom"/>
</dbReference>
<dbReference type="InterPro" id="IPR015875">
    <property type="entry name" value="IMP_DH/GMP_Rdtase_CS"/>
</dbReference>
<evidence type="ECO:0000256" key="8">
    <source>
        <dbReference type="ARBA" id="ARBA00023027"/>
    </source>
</evidence>
<feature type="binding site" evidence="11">
    <location>
        <begin position="296"/>
        <end position="298"/>
    </location>
    <ligand>
        <name>NAD(+)</name>
        <dbReference type="ChEBI" id="CHEBI:57540"/>
    </ligand>
</feature>
<evidence type="ECO:0000313" key="16">
    <source>
        <dbReference type="Proteomes" id="UP000178908"/>
    </source>
</evidence>
<keyword evidence="8 11" id="KW-0520">NAD</keyword>
<reference evidence="15 16" key="1">
    <citation type="journal article" date="2016" name="Nat. Commun.">
        <title>Thousands of microbial genomes shed light on interconnected biogeochemical processes in an aquifer system.</title>
        <authorList>
            <person name="Anantharaman K."/>
            <person name="Brown C.T."/>
            <person name="Hug L.A."/>
            <person name="Sharon I."/>
            <person name="Castelle C.J."/>
            <person name="Probst A.J."/>
            <person name="Thomas B.C."/>
            <person name="Singh A."/>
            <person name="Wilkins M.J."/>
            <person name="Karaoz U."/>
            <person name="Brodie E.L."/>
            <person name="Williams K.H."/>
            <person name="Hubbard S.S."/>
            <person name="Banfield J.F."/>
        </authorList>
    </citation>
    <scope>NUCLEOTIDE SEQUENCE [LARGE SCALE GENOMIC DNA]</scope>
</reference>
<evidence type="ECO:0000256" key="6">
    <source>
        <dbReference type="ARBA" id="ARBA00022958"/>
    </source>
</evidence>
<evidence type="ECO:0000256" key="7">
    <source>
        <dbReference type="ARBA" id="ARBA00023002"/>
    </source>
</evidence>
<evidence type="ECO:0000256" key="5">
    <source>
        <dbReference type="ARBA" id="ARBA00022755"/>
    </source>
</evidence>
<evidence type="ECO:0000313" key="15">
    <source>
        <dbReference type="EMBL" id="OGN08664.1"/>
    </source>
</evidence>
<evidence type="ECO:0000256" key="11">
    <source>
        <dbReference type="PIRSR" id="PIRSR000130-3"/>
    </source>
</evidence>
<dbReference type="Proteomes" id="UP000178908">
    <property type="component" value="Unassembled WGS sequence"/>
</dbReference>
<dbReference type="GO" id="GO:0003938">
    <property type="term" value="F:IMP dehydrogenase activity"/>
    <property type="evidence" value="ECO:0007669"/>
    <property type="project" value="UniProtKB-EC"/>
</dbReference>
<dbReference type="PROSITE" id="PS51371">
    <property type="entry name" value="CBS"/>
    <property type="match status" value="2"/>
</dbReference>
<feature type="binding site" description="in other chain" evidence="12">
    <location>
        <position position="303"/>
    </location>
    <ligand>
        <name>K(+)</name>
        <dbReference type="ChEBI" id="CHEBI:29103"/>
        <note>ligand shared between two tetrameric partners</note>
    </ligand>
</feature>
<organism evidence="15 16">
    <name type="scientific">Candidatus Yanofskybacteria bacterium RIFCSPHIGHO2_02_FULL_39_10</name>
    <dbReference type="NCBI Taxonomy" id="1802674"/>
    <lineage>
        <taxon>Bacteria</taxon>
        <taxon>Candidatus Yanofskyibacteriota</taxon>
    </lineage>
</organism>
<dbReference type="GO" id="GO:0006183">
    <property type="term" value="P:GTP biosynthetic process"/>
    <property type="evidence" value="ECO:0007669"/>
    <property type="project" value="TreeGrafter"/>
</dbReference>
<evidence type="ECO:0000256" key="13">
    <source>
        <dbReference type="PROSITE-ProRule" id="PRU00703"/>
    </source>
</evidence>
<evidence type="ECO:0000256" key="10">
    <source>
        <dbReference type="ARBA" id="ARBA00048028"/>
    </source>
</evidence>
<evidence type="ECO:0000256" key="12">
    <source>
        <dbReference type="PIRSR" id="PIRSR000130-4"/>
    </source>
</evidence>
<dbReference type="SUPFAM" id="SSF54631">
    <property type="entry name" value="CBS-domain pair"/>
    <property type="match status" value="1"/>
</dbReference>
<dbReference type="CDD" id="cd00381">
    <property type="entry name" value="IMPDH"/>
    <property type="match status" value="1"/>
</dbReference>
<dbReference type="PANTHER" id="PTHR11911">
    <property type="entry name" value="INOSINE-5-MONOPHOSPHATE DEHYDROGENASE RELATED"/>
    <property type="match status" value="1"/>
</dbReference>
<keyword evidence="4" id="KW-0332">GMP biosynthesis</keyword>
<dbReference type="PROSITE" id="PS00487">
    <property type="entry name" value="IMP_DH_GMP_RED"/>
    <property type="match status" value="1"/>
</dbReference>
<evidence type="ECO:0000256" key="9">
    <source>
        <dbReference type="ARBA" id="ARBA00023122"/>
    </source>
</evidence>
<proteinExistence type="inferred from homology"/>
<feature type="binding site" evidence="11">
    <location>
        <begin position="246"/>
        <end position="248"/>
    </location>
    <ligand>
        <name>NAD(+)</name>
        <dbReference type="ChEBI" id="CHEBI:57540"/>
    </ligand>
</feature>
<accession>A0A1F8F690</accession>
<feature type="binding site" description="in other chain" evidence="12">
    <location>
        <position position="298"/>
    </location>
    <ligand>
        <name>K(+)</name>
        <dbReference type="ChEBI" id="CHEBI:29103"/>
        <note>ligand shared between two tetrameric partners</note>
    </ligand>
</feature>
<feature type="binding site" description="in other chain" evidence="12">
    <location>
        <position position="300"/>
    </location>
    <ligand>
        <name>K(+)</name>
        <dbReference type="ChEBI" id="CHEBI:29103"/>
        <note>ligand shared between two tetrameric partners</note>
    </ligand>
</feature>